<evidence type="ECO:0000256" key="3">
    <source>
        <dbReference type="ARBA" id="ARBA00023163"/>
    </source>
</evidence>
<reference evidence="5 6" key="1">
    <citation type="submission" date="2016-11" db="EMBL/GenBank/DDBJ databases">
        <authorList>
            <person name="Jaros S."/>
            <person name="Januszkiewicz K."/>
            <person name="Wedrychowicz H."/>
        </authorList>
    </citation>
    <scope>NUCLEOTIDE SEQUENCE [LARGE SCALE GENOMIC DNA]</scope>
    <source>
        <strain evidence="5 6">DSM 27063</strain>
    </source>
</reference>
<protein>
    <submittedName>
        <fullName evidence="5">DNA-binding transcriptional regulator GbsR, MarR family</fullName>
    </submittedName>
</protein>
<name>A0A1M6MM86_9BACT</name>
<keyword evidence="3" id="KW-0804">Transcription</keyword>
<keyword evidence="1" id="KW-0805">Transcription regulation</keyword>
<dbReference type="PANTHER" id="PTHR38465:SF1">
    <property type="entry name" value="HTH-TYPE TRANSCRIPTIONAL REGULATOR MJ1563-RELATED"/>
    <property type="match status" value="1"/>
</dbReference>
<dbReference type="SUPFAM" id="SSF46785">
    <property type="entry name" value="Winged helix' DNA-binding domain"/>
    <property type="match status" value="1"/>
</dbReference>
<dbReference type="InterPro" id="IPR052362">
    <property type="entry name" value="HTH-GbsR_regulator"/>
</dbReference>
<dbReference type="InterPro" id="IPR036390">
    <property type="entry name" value="WH_DNA-bd_sf"/>
</dbReference>
<keyword evidence="6" id="KW-1185">Reference proteome</keyword>
<organism evidence="5 6">
    <name type="scientific">Tangfeifania diversioriginum</name>
    <dbReference type="NCBI Taxonomy" id="1168035"/>
    <lineage>
        <taxon>Bacteria</taxon>
        <taxon>Pseudomonadati</taxon>
        <taxon>Bacteroidota</taxon>
        <taxon>Bacteroidia</taxon>
        <taxon>Marinilabiliales</taxon>
        <taxon>Prolixibacteraceae</taxon>
        <taxon>Tangfeifania</taxon>
    </lineage>
</organism>
<dbReference type="CDD" id="cd00090">
    <property type="entry name" value="HTH_ARSR"/>
    <property type="match status" value="1"/>
</dbReference>
<dbReference type="PANTHER" id="PTHR38465">
    <property type="entry name" value="HTH-TYPE TRANSCRIPTIONAL REGULATOR MJ1563-RELATED"/>
    <property type="match status" value="1"/>
</dbReference>
<evidence type="ECO:0000313" key="6">
    <source>
        <dbReference type="Proteomes" id="UP000184050"/>
    </source>
</evidence>
<feature type="domain" description="HTH marR-type" evidence="4">
    <location>
        <begin position="26"/>
        <end position="84"/>
    </location>
</feature>
<accession>A0A1M6MM86</accession>
<sequence length="155" mass="18399">MEESERIQKQKELIESIGRDNEKDGFQPVTARIMGLLMVMDKEEYTFDEIVEEMQISKSTVSNALRNLELRGVLEYVTYPGDRKRYFRFVSADISNMIDEVEKKMQQKLDIMNRIIELKKNPNSRNAKFLKNITEGISFFIEHIDKLKEEYKNKH</sequence>
<dbReference type="GO" id="GO:0003677">
    <property type="term" value="F:DNA binding"/>
    <property type="evidence" value="ECO:0007669"/>
    <property type="project" value="UniProtKB-KW"/>
</dbReference>
<dbReference type="InterPro" id="IPR000835">
    <property type="entry name" value="HTH_MarR-typ"/>
</dbReference>
<dbReference type="Gene3D" id="1.10.10.10">
    <property type="entry name" value="Winged helix-like DNA-binding domain superfamily/Winged helix DNA-binding domain"/>
    <property type="match status" value="1"/>
</dbReference>
<dbReference type="AlphaFoldDB" id="A0A1M6MM86"/>
<gene>
    <name evidence="5" type="ORF">SAMN05444280_1347</name>
</gene>
<evidence type="ECO:0000313" key="5">
    <source>
        <dbReference type="EMBL" id="SHJ84403.1"/>
    </source>
</evidence>
<dbReference type="GO" id="GO:0003700">
    <property type="term" value="F:DNA-binding transcription factor activity"/>
    <property type="evidence" value="ECO:0007669"/>
    <property type="project" value="InterPro"/>
</dbReference>
<dbReference type="EMBL" id="FQZE01000034">
    <property type="protein sequence ID" value="SHJ84403.1"/>
    <property type="molecule type" value="Genomic_DNA"/>
</dbReference>
<evidence type="ECO:0000256" key="2">
    <source>
        <dbReference type="ARBA" id="ARBA00023125"/>
    </source>
</evidence>
<evidence type="ECO:0000256" key="1">
    <source>
        <dbReference type="ARBA" id="ARBA00023015"/>
    </source>
</evidence>
<dbReference type="Proteomes" id="UP000184050">
    <property type="component" value="Unassembled WGS sequence"/>
</dbReference>
<dbReference type="InterPro" id="IPR011991">
    <property type="entry name" value="ArsR-like_HTH"/>
</dbReference>
<keyword evidence="2 5" id="KW-0238">DNA-binding</keyword>
<dbReference type="RefSeq" id="WP_073172611.1">
    <property type="nucleotide sequence ID" value="NZ_FQZE01000034.1"/>
</dbReference>
<proteinExistence type="predicted"/>
<dbReference type="InterPro" id="IPR036388">
    <property type="entry name" value="WH-like_DNA-bd_sf"/>
</dbReference>
<dbReference type="STRING" id="1168035.SAMN05444280_1347"/>
<dbReference type="Pfam" id="PF12802">
    <property type="entry name" value="MarR_2"/>
    <property type="match status" value="1"/>
</dbReference>
<evidence type="ECO:0000259" key="4">
    <source>
        <dbReference type="Pfam" id="PF12802"/>
    </source>
</evidence>